<sequence>MESAISQVQTGNQFTALSILKPKNSVSCPFSVFLPVQKYQPSFQKEKRVLRVKCGKEVSSSSSVDKINMENGLSLDEEMKELINEKCRQGDDGIVELLECLEREAIMGDDKGRDPNDYNRRALIFDKSSRVFQALHHLQNNTNTAL</sequence>
<dbReference type="PANTHER" id="PTHR37758:SF1">
    <property type="entry name" value="OS03G0334300 PROTEIN"/>
    <property type="match status" value="1"/>
</dbReference>
<gene>
    <name evidence="1" type="ORF">CASFOL_034229</name>
</gene>
<accession>A0ABD3BWW1</accession>
<name>A0ABD3BWW1_9LAMI</name>
<reference evidence="2" key="1">
    <citation type="journal article" date="2024" name="IScience">
        <title>Strigolactones Initiate the Formation of Haustorium-like Structures in Castilleja.</title>
        <authorList>
            <person name="Buerger M."/>
            <person name="Peterson D."/>
            <person name="Chory J."/>
        </authorList>
    </citation>
    <scope>NUCLEOTIDE SEQUENCE [LARGE SCALE GENOMIC DNA]</scope>
</reference>
<protein>
    <submittedName>
        <fullName evidence="1">Uncharacterized protein</fullName>
    </submittedName>
</protein>
<evidence type="ECO:0000313" key="2">
    <source>
        <dbReference type="Proteomes" id="UP001632038"/>
    </source>
</evidence>
<evidence type="ECO:0000313" key="1">
    <source>
        <dbReference type="EMBL" id="KAL3622033.1"/>
    </source>
</evidence>
<dbReference type="PANTHER" id="PTHR37758">
    <property type="entry name" value="OS03G0334300 PROTEIN"/>
    <property type="match status" value="1"/>
</dbReference>
<dbReference type="Proteomes" id="UP001632038">
    <property type="component" value="Unassembled WGS sequence"/>
</dbReference>
<organism evidence="1 2">
    <name type="scientific">Castilleja foliolosa</name>
    <dbReference type="NCBI Taxonomy" id="1961234"/>
    <lineage>
        <taxon>Eukaryota</taxon>
        <taxon>Viridiplantae</taxon>
        <taxon>Streptophyta</taxon>
        <taxon>Embryophyta</taxon>
        <taxon>Tracheophyta</taxon>
        <taxon>Spermatophyta</taxon>
        <taxon>Magnoliopsida</taxon>
        <taxon>eudicotyledons</taxon>
        <taxon>Gunneridae</taxon>
        <taxon>Pentapetalae</taxon>
        <taxon>asterids</taxon>
        <taxon>lamiids</taxon>
        <taxon>Lamiales</taxon>
        <taxon>Orobanchaceae</taxon>
        <taxon>Pedicularideae</taxon>
        <taxon>Castillejinae</taxon>
        <taxon>Castilleja</taxon>
    </lineage>
</organism>
<dbReference type="EMBL" id="JAVIJP010000061">
    <property type="protein sequence ID" value="KAL3622033.1"/>
    <property type="molecule type" value="Genomic_DNA"/>
</dbReference>
<comment type="caution">
    <text evidence="1">The sequence shown here is derived from an EMBL/GenBank/DDBJ whole genome shotgun (WGS) entry which is preliminary data.</text>
</comment>
<proteinExistence type="predicted"/>
<dbReference type="AlphaFoldDB" id="A0ABD3BWW1"/>
<keyword evidence="2" id="KW-1185">Reference proteome</keyword>